<reference evidence="1 2" key="1">
    <citation type="submission" date="2023-02" db="EMBL/GenBank/DDBJ databases">
        <title>LHISI_Scaffold_Assembly.</title>
        <authorList>
            <person name="Stuart O.P."/>
            <person name="Cleave R."/>
            <person name="Magrath M.J.L."/>
            <person name="Mikheyev A.S."/>
        </authorList>
    </citation>
    <scope>NUCLEOTIDE SEQUENCE [LARGE SCALE GENOMIC DNA]</scope>
    <source>
        <strain evidence="1">Daus_M_001</strain>
        <tissue evidence="1">Leg muscle</tissue>
    </source>
</reference>
<dbReference type="Proteomes" id="UP001159363">
    <property type="component" value="Chromosome 1"/>
</dbReference>
<dbReference type="EMBL" id="JARBHB010000001">
    <property type="protein sequence ID" value="KAJ8896945.1"/>
    <property type="molecule type" value="Genomic_DNA"/>
</dbReference>
<organism evidence="1 2">
    <name type="scientific">Dryococelus australis</name>
    <dbReference type="NCBI Taxonomy" id="614101"/>
    <lineage>
        <taxon>Eukaryota</taxon>
        <taxon>Metazoa</taxon>
        <taxon>Ecdysozoa</taxon>
        <taxon>Arthropoda</taxon>
        <taxon>Hexapoda</taxon>
        <taxon>Insecta</taxon>
        <taxon>Pterygota</taxon>
        <taxon>Neoptera</taxon>
        <taxon>Polyneoptera</taxon>
        <taxon>Phasmatodea</taxon>
        <taxon>Verophasmatodea</taxon>
        <taxon>Anareolatae</taxon>
        <taxon>Phasmatidae</taxon>
        <taxon>Eurycanthinae</taxon>
        <taxon>Dryococelus</taxon>
    </lineage>
</organism>
<comment type="caution">
    <text evidence="1">The sequence shown here is derived from an EMBL/GenBank/DDBJ whole genome shotgun (WGS) entry which is preliminary data.</text>
</comment>
<name>A0ABQ9IJR3_9NEOP</name>
<dbReference type="InterPro" id="IPR036397">
    <property type="entry name" value="RNaseH_sf"/>
</dbReference>
<protein>
    <submittedName>
        <fullName evidence="1">Uncharacterized protein</fullName>
    </submittedName>
</protein>
<gene>
    <name evidence="1" type="ORF">PR048_002291</name>
</gene>
<keyword evidence="2" id="KW-1185">Reference proteome</keyword>
<accession>A0ABQ9IJR3</accession>
<dbReference type="Gene3D" id="3.30.420.10">
    <property type="entry name" value="Ribonuclease H-like superfamily/Ribonuclease H"/>
    <property type="match status" value="1"/>
</dbReference>
<proteinExistence type="predicted"/>
<evidence type="ECO:0000313" key="1">
    <source>
        <dbReference type="EMBL" id="KAJ8896945.1"/>
    </source>
</evidence>
<sequence length="216" mass="24838">MKVSLVCHASTFWAPFLRSPEVTRTLSHVYIMVQGGQKLKPYLQELPTRLMDVQGTMTSSYQPQCNAVVGKLHATLTTVASQCVSITFAYNISKQESTGFSPFLFVYGHEPISSSEICLNQKVYKVDSMQQQRKWKALQRQAVKNIRNQGKAKQCYDPQCRALEYQLGQEVLIYTSTRKKGLTPKLTQRWNDTAVVIKQLLRNLYLKKRKKKKKKK</sequence>
<evidence type="ECO:0000313" key="2">
    <source>
        <dbReference type="Proteomes" id="UP001159363"/>
    </source>
</evidence>